<dbReference type="SUPFAM" id="SSF56235">
    <property type="entry name" value="N-terminal nucleophile aminohydrolases (Ntn hydrolases)"/>
    <property type="match status" value="1"/>
</dbReference>
<feature type="chain" id="PRO_5038527103" evidence="3">
    <location>
        <begin position="25"/>
        <end position="360"/>
    </location>
</feature>
<evidence type="ECO:0000313" key="5">
    <source>
        <dbReference type="EMBL" id="HIZ15522.1"/>
    </source>
</evidence>
<organism evidence="5 6">
    <name type="scientific">Candidatus Tidjanibacter faecipullorum</name>
    <dbReference type="NCBI Taxonomy" id="2838766"/>
    <lineage>
        <taxon>Bacteria</taxon>
        <taxon>Pseudomonadati</taxon>
        <taxon>Bacteroidota</taxon>
        <taxon>Bacteroidia</taxon>
        <taxon>Bacteroidales</taxon>
        <taxon>Rikenellaceae</taxon>
        <taxon>Tidjanibacter</taxon>
    </lineage>
</organism>
<evidence type="ECO:0000256" key="1">
    <source>
        <dbReference type="ARBA" id="ARBA00006625"/>
    </source>
</evidence>
<reference evidence="5" key="2">
    <citation type="submission" date="2021-04" db="EMBL/GenBank/DDBJ databases">
        <authorList>
            <person name="Gilroy R."/>
        </authorList>
    </citation>
    <scope>NUCLEOTIDE SEQUENCE</scope>
    <source>
        <strain evidence="5">ChiHjej11B10-19426</strain>
    </source>
</reference>
<dbReference type="Gene3D" id="3.60.60.10">
    <property type="entry name" value="Penicillin V Acylase, Chain A"/>
    <property type="match status" value="1"/>
</dbReference>
<name>A0A9D2DER9_9BACT</name>
<dbReference type="EMBL" id="DXCC01000020">
    <property type="protein sequence ID" value="HIZ15522.1"/>
    <property type="molecule type" value="Genomic_DNA"/>
</dbReference>
<accession>A0A9D2DER9</accession>
<dbReference type="Proteomes" id="UP000824014">
    <property type="component" value="Unassembled WGS sequence"/>
</dbReference>
<proteinExistence type="inferred from homology"/>
<dbReference type="InterPro" id="IPR029132">
    <property type="entry name" value="CBAH/NAAA_C"/>
</dbReference>
<dbReference type="InterPro" id="IPR052193">
    <property type="entry name" value="Peptidase_C59"/>
</dbReference>
<keyword evidence="3" id="KW-0732">Signal</keyword>
<dbReference type="InterPro" id="IPR029055">
    <property type="entry name" value="Ntn_hydrolases_N"/>
</dbReference>
<evidence type="ECO:0000256" key="2">
    <source>
        <dbReference type="ARBA" id="ARBA00022801"/>
    </source>
</evidence>
<feature type="signal peptide" evidence="3">
    <location>
        <begin position="1"/>
        <end position="24"/>
    </location>
</feature>
<dbReference type="PANTHER" id="PTHR35527">
    <property type="entry name" value="CHOLOYLGLYCINE HYDROLASE"/>
    <property type="match status" value="1"/>
</dbReference>
<evidence type="ECO:0000313" key="6">
    <source>
        <dbReference type="Proteomes" id="UP000824014"/>
    </source>
</evidence>
<sequence length="360" mass="39357">MKRNLCFLLGLAGALIAGVSRSEACTGITLQAGDGSWVVARTIEWGGSNLNSRYVVVPRGYAQHALLPNGAAGMLFTARYGYVGFAVEEDQFVAEGLNEAGLSAGLFYFPGYGQYVPFEEQSADRSIADLQLVPWLLGNCATVEEAMAAIKEIRVVALDPRASTVHWRIADKSGRQVVLEIVGGEPRFYENELGVLTNSPGFEWQTTNLNNYVNLMAGSASTHKFGRVQLAPFGAGSGFLGLPGDVTPPSRFVRAAFYQTTAPQYQTGVETVVECFQILNNFDIPIGIEFGAGEQVTDIPSATQWTSATDITNGMIYYRSMYNSAIRCFDLNKIRFDRVKYQVVPLDEVTQQPIVEVRVK</sequence>
<gene>
    <name evidence="5" type="ORF">H9816_06395</name>
</gene>
<reference evidence="5" key="1">
    <citation type="journal article" date="2021" name="PeerJ">
        <title>Extensive microbial diversity within the chicken gut microbiome revealed by metagenomics and culture.</title>
        <authorList>
            <person name="Gilroy R."/>
            <person name="Ravi A."/>
            <person name="Getino M."/>
            <person name="Pursley I."/>
            <person name="Horton D.L."/>
            <person name="Alikhan N.F."/>
            <person name="Baker D."/>
            <person name="Gharbi K."/>
            <person name="Hall N."/>
            <person name="Watson M."/>
            <person name="Adriaenssens E.M."/>
            <person name="Foster-Nyarko E."/>
            <person name="Jarju S."/>
            <person name="Secka A."/>
            <person name="Antonio M."/>
            <person name="Oren A."/>
            <person name="Chaudhuri R.R."/>
            <person name="La Ragione R."/>
            <person name="Hildebrand F."/>
            <person name="Pallen M.J."/>
        </authorList>
    </citation>
    <scope>NUCLEOTIDE SEQUENCE</scope>
    <source>
        <strain evidence="5">ChiHjej11B10-19426</strain>
    </source>
</reference>
<evidence type="ECO:0000259" key="4">
    <source>
        <dbReference type="Pfam" id="PF02275"/>
    </source>
</evidence>
<feature type="domain" description="Choloylglycine hydrolase/NAAA C-terminal" evidence="4">
    <location>
        <begin position="25"/>
        <end position="337"/>
    </location>
</feature>
<dbReference type="GO" id="GO:0016787">
    <property type="term" value="F:hydrolase activity"/>
    <property type="evidence" value="ECO:0007669"/>
    <property type="project" value="UniProtKB-KW"/>
</dbReference>
<evidence type="ECO:0000256" key="3">
    <source>
        <dbReference type="SAM" id="SignalP"/>
    </source>
</evidence>
<dbReference type="CDD" id="cd00542">
    <property type="entry name" value="Ntn_PVA"/>
    <property type="match status" value="1"/>
</dbReference>
<dbReference type="AlphaFoldDB" id="A0A9D2DER9"/>
<keyword evidence="2 5" id="KW-0378">Hydrolase</keyword>
<dbReference type="PANTHER" id="PTHR35527:SF2">
    <property type="entry name" value="HYDROLASE"/>
    <property type="match status" value="1"/>
</dbReference>
<comment type="caution">
    <text evidence="5">The sequence shown here is derived from an EMBL/GenBank/DDBJ whole genome shotgun (WGS) entry which is preliminary data.</text>
</comment>
<dbReference type="Pfam" id="PF02275">
    <property type="entry name" value="CBAH"/>
    <property type="match status" value="1"/>
</dbReference>
<protein>
    <submittedName>
        <fullName evidence="5">Choloylglycine hydrolase family protein</fullName>
    </submittedName>
</protein>
<comment type="similarity">
    <text evidence="1">Belongs to the peptidase C59 family.</text>
</comment>